<evidence type="ECO:0000256" key="13">
    <source>
        <dbReference type="ARBA" id="ARBA00023200"/>
    </source>
</evidence>
<accession>A0ABT5P8K2</accession>
<comment type="similarity">
    <text evidence="4 14">Belongs to the LRR-containing bacterial E3 ligase family.</text>
</comment>
<organism evidence="16 17">
    <name type="scientific">Pseudomonas rubra</name>
    <dbReference type="NCBI Taxonomy" id="2942627"/>
    <lineage>
        <taxon>Bacteria</taxon>
        <taxon>Pseudomonadati</taxon>
        <taxon>Pseudomonadota</taxon>
        <taxon>Gammaproteobacteria</taxon>
        <taxon>Pseudomonadales</taxon>
        <taxon>Pseudomonadaceae</taxon>
        <taxon>Pseudomonas</taxon>
    </lineage>
</organism>
<comment type="PTM">
    <text evidence="14">Ubiquitinated in the presence of host E1 ubiquitin-activating enzyme, E2 ubiquitin-conjugating enzyme and ubiquitin.</text>
</comment>
<keyword evidence="7" id="KW-0433">Leucine-rich repeat</keyword>
<feature type="domain" description="NEL" evidence="15">
    <location>
        <begin position="1126"/>
        <end position="1412"/>
    </location>
</feature>
<protein>
    <recommendedName>
        <fullName evidence="5">RING-type E3 ubiquitin transferase</fullName>
        <ecNumber evidence="5">2.3.2.27</ecNumber>
    </recommendedName>
</protein>
<dbReference type="InterPro" id="IPR032675">
    <property type="entry name" value="LRR_dom_sf"/>
</dbReference>
<proteinExistence type="inferred from homology"/>
<comment type="caution">
    <text evidence="16">The sequence shown here is derived from an EMBL/GenBank/DDBJ whole genome shotgun (WGS) entry which is preliminary data.</text>
</comment>
<dbReference type="Gene3D" id="1.20.1270.130">
    <property type="entry name" value="Shigella T3SS effector IpaH domain"/>
    <property type="match status" value="1"/>
</dbReference>
<evidence type="ECO:0000256" key="8">
    <source>
        <dbReference type="ARBA" id="ARBA00022679"/>
    </source>
</evidence>
<dbReference type="InterPro" id="IPR003591">
    <property type="entry name" value="Leu-rich_rpt_typical-subtyp"/>
</dbReference>
<dbReference type="RefSeq" id="WP_273893348.1">
    <property type="nucleotide sequence ID" value="NZ_JAMDGP010000007.1"/>
</dbReference>
<evidence type="ECO:0000256" key="1">
    <source>
        <dbReference type="ARBA" id="ARBA00000900"/>
    </source>
</evidence>
<keyword evidence="11 14" id="KW-0832">Ubl conjugation</keyword>
<evidence type="ECO:0000256" key="11">
    <source>
        <dbReference type="ARBA" id="ARBA00022843"/>
    </source>
</evidence>
<keyword evidence="8 14" id="KW-0808">Transferase</keyword>
<dbReference type="InterPro" id="IPR051071">
    <property type="entry name" value="LRR-bact_E3_ubiq_ligases"/>
</dbReference>
<evidence type="ECO:0000256" key="4">
    <source>
        <dbReference type="ARBA" id="ARBA00009868"/>
    </source>
</evidence>
<keyword evidence="9" id="KW-0677">Repeat</keyword>
<dbReference type="EC" id="2.3.2.27" evidence="5"/>
<dbReference type="EMBL" id="JAMDGZ010000025">
    <property type="protein sequence ID" value="MDD1014623.1"/>
    <property type="molecule type" value="Genomic_DNA"/>
</dbReference>
<dbReference type="Proteomes" id="UP001148184">
    <property type="component" value="Unassembled WGS sequence"/>
</dbReference>
<dbReference type="Pfam" id="PF14496">
    <property type="entry name" value="NEL"/>
    <property type="match status" value="1"/>
</dbReference>
<dbReference type="Gene3D" id="3.80.10.10">
    <property type="entry name" value="Ribonuclease Inhibitor"/>
    <property type="match status" value="1"/>
</dbReference>
<reference evidence="16 17" key="1">
    <citation type="submission" date="2022-05" db="EMBL/GenBank/DDBJ databases">
        <title>Novel Pseudomonas spp. Isolated from a Rainbow Trout Aquaculture Facility.</title>
        <authorList>
            <person name="Testerman T."/>
            <person name="Graf J."/>
        </authorList>
    </citation>
    <scope>NUCLEOTIDE SEQUENCE [LARGE SCALE GENOMIC DNA]</scope>
    <source>
        <strain evidence="16 17">ID1025</strain>
    </source>
</reference>
<dbReference type="InterPro" id="IPR046673">
    <property type="entry name" value="ToxA_N"/>
</dbReference>
<feature type="active site" description="Glycyl thioester intermediate" evidence="14">
    <location>
        <position position="1213"/>
    </location>
</feature>
<keyword evidence="17" id="KW-1185">Reference proteome</keyword>
<sequence length="1412" mass="157038">MPDSPDPQNALDFHQALQDTLPSWLRDADSRLLAELAYAMRQSRLHRVQVEQLLSPLTQLPEFARTEMIKAFAPVYGGTFDPLRDQICLVVFTPVLVPLRPFEVTLERKETQRSLLEAALDNFEMDEEQPGAFSAESYLSINNARVSARPEDFARRCRTLDLGARFQAHLRQQFEPVDKPGQAKGAAAKAVHEMLQKQRRSDLRVAAYLAYLKGDLTQWGFQLMQNLTANAGDLRVKNLQVRVFAVSLMGVRLREVLVIAQGPKGCTDLEQADSVILWIPGDRHGVVSEYASSAELLEVWRTRLAEPGYRQFLLRFAAIHGRTKLQAQLQSYLHTASSTPELDIAYFELAFNGNLINDRVQEQLTALYEDAGKLAVSTAQIDAEVRQRRLEWYEDAGLNVLGVAGLLIPGLGEVMLAFAAVELAHEVYDGFHAWHVGHRDEALQHLERALEQVAGVAAMAGVGLALQGLLRVSGFTQALHAVRLEDGQSRLWHPGLEAYRQPPLSGLGNAQEHPGLFKDQERHFLHLQGHHYAVSNTADGWHLQPVDPSQGFAPALAHNGDGGWLSSGESPWQWSDSVQIARRLGVTPQALSDDLVRQALAASGYDLMALRQLSLEHESVSAVLVDALERMAGARPLEVDSPGPAAALLRRDFPGLSARAARQLADSASDVERQTVTRFGKLPATLAERALRMLRELRLSRALLGFYQAPMAEADTARLAIHFVEQLEGWPGDAALSVTPASLVQGIGRGDDLFVRLYRQIPAALQGSLGSPTGLAQALAAKAVAQRGQCARVLGIQASALWWRAPQRLVTGGFGYPLSGRGRLAAIHPSRSGQVRALYPSMQDGEINTLIAQLHTRGVTLGDYLARRKLEFKQLDDRLRRWEMAAEEALQSARKGAAWRMRRAWGRQTERAYDNQGRPYGFKLDLRGSRIGALPLLEDCPFESVVELVLTDVALSEVPEDFLEQFPDLQHLSLDHNELQVLPAGLGARTQLKYLNLSHNRLSLAEGQLEELATLTGLEVLKLADNPLAVAPSLEPMPLLRQLHLQNCQLDRCPSGLATRAVLEVADLRNNRIAQLPAEVFGIQAGFAHRVLLADNPLNADSRLLLANFSLRTGANLGGLTIREQALRRAARYWLDPLPADVRVQREQQWALLEQENGALGFFDLLARLGATADFRLTSSDLQRRVWDVFDEAWASAELRSELFDLAASDVTCGDSVILHFSALEVRVLVQKASVDALDNRDGVPLLKLAQGLFRLERLDAFADQELAGRPLLPDRARDQVEVRLAYRLALARALELPGQPRSMLYADWAGVTTELINQARVQVLADEKTERLSDFIVSRDFWRRFLRCKYDARFSSLEQPFHRQLEVAEQEDVQYYNEVTKISRAREQAITDLVRELTADERSSLDTLPSH</sequence>
<keyword evidence="6 14" id="KW-0964">Secreted</keyword>
<evidence type="ECO:0000313" key="16">
    <source>
        <dbReference type="EMBL" id="MDD1014623.1"/>
    </source>
</evidence>
<evidence type="ECO:0000256" key="5">
    <source>
        <dbReference type="ARBA" id="ARBA00012483"/>
    </source>
</evidence>
<evidence type="ECO:0000259" key="15">
    <source>
        <dbReference type="PROSITE" id="PS52053"/>
    </source>
</evidence>
<dbReference type="SMART" id="SM00369">
    <property type="entry name" value="LRR_TYP"/>
    <property type="match status" value="5"/>
</dbReference>
<keyword evidence="10 14" id="KW-0833">Ubl conjugation pathway</keyword>
<keyword evidence="13 14" id="KW-1035">Host cytoplasm</keyword>
<evidence type="ECO:0000256" key="7">
    <source>
        <dbReference type="ARBA" id="ARBA00022614"/>
    </source>
</evidence>
<comment type="catalytic activity">
    <reaction evidence="1">
        <text>S-ubiquitinyl-[E2 ubiquitin-conjugating enzyme]-L-cysteine + [acceptor protein]-L-lysine = [E2 ubiquitin-conjugating enzyme]-L-cysteine + N(6)-ubiquitinyl-[acceptor protein]-L-lysine.</text>
        <dbReference type="EC" id="2.3.2.27"/>
    </reaction>
</comment>
<evidence type="ECO:0000256" key="3">
    <source>
        <dbReference type="ARBA" id="ARBA00004613"/>
    </source>
</evidence>
<dbReference type="InterPro" id="IPR001611">
    <property type="entry name" value="Leu-rich_rpt"/>
</dbReference>
<evidence type="ECO:0000256" key="6">
    <source>
        <dbReference type="ARBA" id="ARBA00022525"/>
    </source>
</evidence>
<evidence type="ECO:0000313" key="17">
    <source>
        <dbReference type="Proteomes" id="UP001148184"/>
    </source>
</evidence>
<name>A0ABT5P8K2_9PSED</name>
<dbReference type="InterPro" id="IPR029487">
    <property type="entry name" value="NEL_dom"/>
</dbReference>
<dbReference type="Pfam" id="PF20178">
    <property type="entry name" value="ToxA_N"/>
    <property type="match status" value="1"/>
</dbReference>
<evidence type="ECO:0000256" key="9">
    <source>
        <dbReference type="ARBA" id="ARBA00022737"/>
    </source>
</evidence>
<dbReference type="SUPFAM" id="SSF52058">
    <property type="entry name" value="L domain-like"/>
    <property type="match status" value="1"/>
</dbReference>
<evidence type="ECO:0000256" key="12">
    <source>
        <dbReference type="ARBA" id="ARBA00023026"/>
    </source>
</evidence>
<dbReference type="PANTHER" id="PTHR47114:SF2">
    <property type="entry name" value="OLIGODENDROCYTE-MYELIN GLYCOPROTEIN"/>
    <property type="match status" value="1"/>
</dbReference>
<comment type="subcellular location">
    <subcellularLocation>
        <location evidence="2">Host cytoplasm</location>
    </subcellularLocation>
    <subcellularLocation>
        <location evidence="3">Secreted</location>
    </subcellularLocation>
</comment>
<dbReference type="Pfam" id="PF13855">
    <property type="entry name" value="LRR_8"/>
    <property type="match status" value="1"/>
</dbReference>
<evidence type="ECO:0000256" key="10">
    <source>
        <dbReference type="ARBA" id="ARBA00022786"/>
    </source>
</evidence>
<dbReference type="Gene3D" id="1.20.58.360">
    <property type="entry name" value="Shigella T3SS effector IpaH defines"/>
    <property type="match status" value="1"/>
</dbReference>
<evidence type="ECO:0000256" key="2">
    <source>
        <dbReference type="ARBA" id="ARBA00004192"/>
    </source>
</evidence>
<keyword evidence="12" id="KW-0843">Virulence</keyword>
<evidence type="ECO:0000256" key="14">
    <source>
        <dbReference type="PROSITE-ProRule" id="PRU01398"/>
    </source>
</evidence>
<dbReference type="PANTHER" id="PTHR47114">
    <property type="match status" value="1"/>
</dbReference>
<dbReference type="PROSITE" id="PS52053">
    <property type="entry name" value="NEL"/>
    <property type="match status" value="1"/>
</dbReference>
<gene>
    <name evidence="16" type="ORF">M5G17_13160</name>
</gene>